<evidence type="ECO:0000256" key="6">
    <source>
        <dbReference type="ARBA" id="ARBA00023136"/>
    </source>
</evidence>
<dbReference type="PANTHER" id="PTHR30561:SF1">
    <property type="entry name" value="MULTIDRUG TRANSPORTER EMRE"/>
    <property type="match status" value="1"/>
</dbReference>
<gene>
    <name evidence="10" type="ORF">NMU02_00965</name>
</gene>
<comment type="caution">
    <text evidence="10">The sequence shown here is derived from an EMBL/GenBank/DDBJ whole genome shotgun (WGS) entry which is preliminary data.</text>
</comment>
<comment type="similarity">
    <text evidence="7 8">Belongs to the drug/metabolite transporter (DMT) superfamily. Small multidrug resistance (SMR) (TC 2.A.7.1) family.</text>
</comment>
<keyword evidence="3" id="KW-1003">Cell membrane</keyword>
<reference evidence="10 11" key="1">
    <citation type="submission" date="2022-07" db="EMBL/GenBank/DDBJ databases">
        <title>Fecal culturing of patients with breast cancer.</title>
        <authorList>
            <person name="Teng N.M.Y."/>
            <person name="Kiu R."/>
            <person name="Evans R."/>
            <person name="Baker D.J."/>
            <person name="Zenner C."/>
            <person name="Robinson S.D."/>
            <person name="Hall L.J."/>
        </authorList>
    </citation>
    <scope>NUCLEOTIDE SEQUENCE [LARGE SCALE GENOMIC DNA]</scope>
    <source>
        <strain evidence="10 11">LH1063</strain>
    </source>
</reference>
<keyword evidence="4 8" id="KW-0812">Transmembrane</keyword>
<dbReference type="Proteomes" id="UP001205603">
    <property type="component" value="Unassembled WGS sequence"/>
</dbReference>
<evidence type="ECO:0000256" key="5">
    <source>
        <dbReference type="ARBA" id="ARBA00022989"/>
    </source>
</evidence>
<evidence type="ECO:0000256" key="4">
    <source>
        <dbReference type="ARBA" id="ARBA00022692"/>
    </source>
</evidence>
<feature type="transmembrane region" description="Helical" evidence="9">
    <location>
        <begin position="58"/>
        <end position="79"/>
    </location>
</feature>
<protein>
    <submittedName>
        <fullName evidence="10">SMR family transporter</fullName>
    </submittedName>
</protein>
<dbReference type="SUPFAM" id="SSF103481">
    <property type="entry name" value="Multidrug resistance efflux transporter EmrE"/>
    <property type="match status" value="1"/>
</dbReference>
<dbReference type="InterPro" id="IPR037185">
    <property type="entry name" value="EmrE-like"/>
</dbReference>
<evidence type="ECO:0000313" key="11">
    <source>
        <dbReference type="Proteomes" id="UP001205603"/>
    </source>
</evidence>
<keyword evidence="11" id="KW-1185">Reference proteome</keyword>
<name>A0ABT1ME70_9BACT</name>
<accession>A0ABT1ME70</accession>
<dbReference type="Pfam" id="PF00893">
    <property type="entry name" value="Multi_Drug_Res"/>
    <property type="match status" value="1"/>
</dbReference>
<comment type="subcellular location">
    <subcellularLocation>
        <location evidence="1 8">Cell membrane</location>
        <topology evidence="1 8">Multi-pass membrane protein</topology>
    </subcellularLocation>
</comment>
<evidence type="ECO:0000256" key="2">
    <source>
        <dbReference type="ARBA" id="ARBA00022448"/>
    </source>
</evidence>
<evidence type="ECO:0000256" key="7">
    <source>
        <dbReference type="ARBA" id="ARBA00038032"/>
    </source>
</evidence>
<evidence type="ECO:0000256" key="8">
    <source>
        <dbReference type="RuleBase" id="RU003942"/>
    </source>
</evidence>
<dbReference type="InterPro" id="IPR045324">
    <property type="entry name" value="Small_multidrug_res"/>
</dbReference>
<dbReference type="InterPro" id="IPR000390">
    <property type="entry name" value="Small_drug/metabolite_transptr"/>
</dbReference>
<keyword evidence="5 9" id="KW-1133">Transmembrane helix</keyword>
<proteinExistence type="inferred from homology"/>
<feature type="transmembrane region" description="Helical" evidence="9">
    <location>
        <begin position="30"/>
        <end position="51"/>
    </location>
</feature>
<feature type="transmembrane region" description="Helical" evidence="9">
    <location>
        <begin position="85"/>
        <end position="104"/>
    </location>
</feature>
<sequence length="110" mass="12055">MKQYLFLLLAILCEISGTSTLKLSEQFTKFWPSVFTIAAYTASFYCLSIVLKAIPVGIAYAIWSGAGIVFITLIGLLFFKQHLDLPAIIGLLLIIAGVIIINVFSKTVSH</sequence>
<evidence type="ECO:0000256" key="3">
    <source>
        <dbReference type="ARBA" id="ARBA00022475"/>
    </source>
</evidence>
<dbReference type="EMBL" id="JANDHW010000001">
    <property type="protein sequence ID" value="MCP9610664.1"/>
    <property type="molecule type" value="Genomic_DNA"/>
</dbReference>
<dbReference type="Gene3D" id="1.10.3730.20">
    <property type="match status" value="1"/>
</dbReference>
<dbReference type="PANTHER" id="PTHR30561">
    <property type="entry name" value="SMR FAMILY PROTON-DEPENDENT DRUG EFFLUX TRANSPORTER SUGE"/>
    <property type="match status" value="1"/>
</dbReference>
<dbReference type="RefSeq" id="WP_255025203.1">
    <property type="nucleotide sequence ID" value="NZ_JANDHW010000001.1"/>
</dbReference>
<keyword evidence="6 9" id="KW-0472">Membrane</keyword>
<keyword evidence="2" id="KW-0813">Transport</keyword>
<evidence type="ECO:0000313" key="10">
    <source>
        <dbReference type="EMBL" id="MCP9610664.1"/>
    </source>
</evidence>
<evidence type="ECO:0000256" key="1">
    <source>
        <dbReference type="ARBA" id="ARBA00004651"/>
    </source>
</evidence>
<evidence type="ECO:0000256" key="9">
    <source>
        <dbReference type="SAM" id="Phobius"/>
    </source>
</evidence>
<organism evidence="10 11">
    <name type="scientific">Coprobacter tertius</name>
    <dbReference type="NCBI Taxonomy" id="2944915"/>
    <lineage>
        <taxon>Bacteria</taxon>
        <taxon>Pseudomonadati</taxon>
        <taxon>Bacteroidota</taxon>
        <taxon>Bacteroidia</taxon>
        <taxon>Bacteroidales</taxon>
        <taxon>Barnesiellaceae</taxon>
        <taxon>Coprobacter</taxon>
    </lineage>
</organism>